<sequence length="216" mass="24684">MDIREISKALPDLTLEELKQIEDASLEKSFFLHKITKGDVFIPREESLYLIVEGTALVYAYTDGDLEFNLEFGPGECVGQLGAFHQENMDFILRGMDSCTIVEIPIQKAMMKTNIHSLVSIYQRMLTAITQNLLKVLKSYGAKVNFSNEQYLLNFLISKGGSYTITSVEDLAQLLHIEMRTLQRVIRRVVDKKVIEKDNKTIKIIDMEAAEKIVRF</sequence>
<dbReference type="InterPro" id="IPR018490">
    <property type="entry name" value="cNMP-bd_dom_sf"/>
</dbReference>
<evidence type="ECO:0000313" key="1">
    <source>
        <dbReference type="EMBL" id="GLI57812.1"/>
    </source>
</evidence>
<dbReference type="Gene3D" id="1.10.10.10">
    <property type="entry name" value="Winged helix-like DNA-binding domain superfamily/Winged helix DNA-binding domain"/>
    <property type="match status" value="1"/>
</dbReference>
<dbReference type="InterPro" id="IPR036388">
    <property type="entry name" value="WH-like_DNA-bd_sf"/>
</dbReference>
<dbReference type="CDD" id="cd00038">
    <property type="entry name" value="CAP_ED"/>
    <property type="match status" value="1"/>
</dbReference>
<evidence type="ECO:0000313" key="2">
    <source>
        <dbReference type="Proteomes" id="UP001144471"/>
    </source>
</evidence>
<dbReference type="EMBL" id="BSDY01000025">
    <property type="protein sequence ID" value="GLI57812.1"/>
    <property type="molecule type" value="Genomic_DNA"/>
</dbReference>
<gene>
    <name evidence="1" type="ORF">PM10SUCC1_33260</name>
</gene>
<comment type="caution">
    <text evidence="1">The sequence shown here is derived from an EMBL/GenBank/DDBJ whole genome shotgun (WGS) entry which is preliminary data.</text>
</comment>
<protein>
    <recommendedName>
        <fullName evidence="3">Crp/Fnr family transcriptional regulator</fullName>
    </recommendedName>
</protein>
<name>A0A9W6LPP5_9FUSO</name>
<dbReference type="InterPro" id="IPR000595">
    <property type="entry name" value="cNMP-bd_dom"/>
</dbReference>
<proteinExistence type="predicted"/>
<dbReference type="SUPFAM" id="SSF51206">
    <property type="entry name" value="cAMP-binding domain-like"/>
    <property type="match status" value="1"/>
</dbReference>
<dbReference type="Gene3D" id="2.60.120.10">
    <property type="entry name" value="Jelly Rolls"/>
    <property type="match status" value="1"/>
</dbReference>
<accession>A0A9W6LPP5</accession>
<organism evidence="1 2">
    <name type="scientific">Propionigenium maris DSM 9537</name>
    <dbReference type="NCBI Taxonomy" id="1123000"/>
    <lineage>
        <taxon>Bacteria</taxon>
        <taxon>Fusobacteriati</taxon>
        <taxon>Fusobacteriota</taxon>
        <taxon>Fusobacteriia</taxon>
        <taxon>Fusobacteriales</taxon>
        <taxon>Fusobacteriaceae</taxon>
        <taxon>Propionigenium</taxon>
    </lineage>
</organism>
<keyword evidence="2" id="KW-1185">Reference proteome</keyword>
<dbReference type="AlphaFoldDB" id="A0A9W6LPP5"/>
<dbReference type="RefSeq" id="WP_281837487.1">
    <property type="nucleotide sequence ID" value="NZ_BSDY01000025.1"/>
</dbReference>
<dbReference type="SUPFAM" id="SSF46785">
    <property type="entry name" value="Winged helix' DNA-binding domain"/>
    <property type="match status" value="1"/>
</dbReference>
<dbReference type="InterPro" id="IPR036390">
    <property type="entry name" value="WH_DNA-bd_sf"/>
</dbReference>
<dbReference type="InterPro" id="IPR014710">
    <property type="entry name" value="RmlC-like_jellyroll"/>
</dbReference>
<evidence type="ECO:0008006" key="3">
    <source>
        <dbReference type="Google" id="ProtNLM"/>
    </source>
</evidence>
<reference evidence="1" key="1">
    <citation type="submission" date="2022-12" db="EMBL/GenBank/DDBJ databases">
        <title>Reference genome sequencing for broad-spectrum identification of bacterial and archaeal isolates by mass spectrometry.</title>
        <authorList>
            <person name="Sekiguchi Y."/>
            <person name="Tourlousse D.M."/>
        </authorList>
    </citation>
    <scope>NUCLEOTIDE SEQUENCE</scope>
    <source>
        <strain evidence="1">10succ1</strain>
    </source>
</reference>
<dbReference type="Proteomes" id="UP001144471">
    <property type="component" value="Unassembled WGS sequence"/>
</dbReference>